<dbReference type="PROSITE" id="PS00061">
    <property type="entry name" value="ADH_SHORT"/>
    <property type="match status" value="1"/>
</dbReference>
<sequence length="277" mass="29164">MRELLFVHVVRMPQSGTPWVVPLIPVSGGLSSFAAGRVIVGLMIAFITGANKGIGFEIARQLRDKEVTVVIGARDAERGQAAADELGADFVRIDVTDDDSVAAAAGVLSERYGRLDILVNNAGIAVWGEEGLVPSEAPLGAVRKLYETNVFGGIRVTNALMPLLRKADAARLVFVSSGLGSIGAGLDRGQEFWALNFLGYNSSKAALNMVAVSYAKELWDTPIKVNLADPGYCATDLNEHTGPRTPAQGAAVAVRLALLGADGPTGAYMSDEGEVPW</sequence>
<organism evidence="5 6">
    <name type="scientific">Sinosporangium siamense</name>
    <dbReference type="NCBI Taxonomy" id="1367973"/>
    <lineage>
        <taxon>Bacteria</taxon>
        <taxon>Bacillati</taxon>
        <taxon>Actinomycetota</taxon>
        <taxon>Actinomycetes</taxon>
        <taxon>Streptosporangiales</taxon>
        <taxon>Streptosporangiaceae</taxon>
        <taxon>Sinosporangium</taxon>
    </lineage>
</organism>
<evidence type="ECO:0000256" key="4">
    <source>
        <dbReference type="RuleBase" id="RU000363"/>
    </source>
</evidence>
<dbReference type="PANTHER" id="PTHR43490:SF99">
    <property type="entry name" value="SHORT-CHAIN DEHYDROGENASE_REDUCTASE"/>
    <property type="match status" value="1"/>
</dbReference>
<evidence type="ECO:0000313" key="6">
    <source>
        <dbReference type="Proteomes" id="UP000606172"/>
    </source>
</evidence>
<dbReference type="CDD" id="cd05324">
    <property type="entry name" value="carb_red_PTCR-like_SDR_c"/>
    <property type="match status" value="1"/>
</dbReference>
<protein>
    <submittedName>
        <fullName evidence="5">Short-chain dehydrogenase</fullName>
    </submittedName>
</protein>
<dbReference type="InterPro" id="IPR002347">
    <property type="entry name" value="SDR_fam"/>
</dbReference>
<gene>
    <name evidence="5" type="ORF">Ssi02_06580</name>
</gene>
<dbReference type="AlphaFoldDB" id="A0A919RB72"/>
<keyword evidence="2" id="KW-0521">NADP</keyword>
<reference evidence="5" key="1">
    <citation type="submission" date="2021-01" db="EMBL/GenBank/DDBJ databases">
        <title>Whole genome shotgun sequence of Sinosporangium siamense NBRC 109515.</title>
        <authorList>
            <person name="Komaki H."/>
            <person name="Tamura T."/>
        </authorList>
    </citation>
    <scope>NUCLEOTIDE SEQUENCE</scope>
    <source>
        <strain evidence="5">NBRC 109515</strain>
    </source>
</reference>
<evidence type="ECO:0000313" key="5">
    <source>
        <dbReference type="EMBL" id="GII90427.1"/>
    </source>
</evidence>
<dbReference type="SUPFAM" id="SSF51735">
    <property type="entry name" value="NAD(P)-binding Rossmann-fold domains"/>
    <property type="match status" value="1"/>
</dbReference>
<proteinExistence type="inferred from homology"/>
<dbReference type="GO" id="GO:0016616">
    <property type="term" value="F:oxidoreductase activity, acting on the CH-OH group of donors, NAD or NADP as acceptor"/>
    <property type="evidence" value="ECO:0007669"/>
    <property type="project" value="InterPro"/>
</dbReference>
<evidence type="ECO:0000256" key="1">
    <source>
        <dbReference type="ARBA" id="ARBA00006484"/>
    </source>
</evidence>
<comment type="similarity">
    <text evidence="1 4">Belongs to the short-chain dehydrogenases/reductases (SDR) family.</text>
</comment>
<dbReference type="Gene3D" id="3.40.50.720">
    <property type="entry name" value="NAD(P)-binding Rossmann-like Domain"/>
    <property type="match status" value="1"/>
</dbReference>
<dbReference type="PRINTS" id="PR00080">
    <property type="entry name" value="SDRFAMILY"/>
</dbReference>
<accession>A0A919RB72</accession>
<keyword evidence="6" id="KW-1185">Reference proteome</keyword>
<dbReference type="PANTHER" id="PTHR43490">
    <property type="entry name" value="(+)-NEOMENTHOL DEHYDROGENASE"/>
    <property type="match status" value="1"/>
</dbReference>
<dbReference type="EMBL" id="BOOW01000006">
    <property type="protein sequence ID" value="GII90427.1"/>
    <property type="molecule type" value="Genomic_DNA"/>
</dbReference>
<dbReference type="Proteomes" id="UP000606172">
    <property type="component" value="Unassembled WGS sequence"/>
</dbReference>
<name>A0A919RB72_9ACTN</name>
<dbReference type="InterPro" id="IPR045313">
    <property type="entry name" value="CBR1-like"/>
</dbReference>
<comment type="caution">
    <text evidence="5">The sequence shown here is derived from an EMBL/GenBank/DDBJ whole genome shotgun (WGS) entry which is preliminary data.</text>
</comment>
<dbReference type="Pfam" id="PF00106">
    <property type="entry name" value="adh_short"/>
    <property type="match status" value="1"/>
</dbReference>
<dbReference type="PRINTS" id="PR00081">
    <property type="entry name" value="GDHRDH"/>
</dbReference>
<evidence type="ECO:0000256" key="2">
    <source>
        <dbReference type="ARBA" id="ARBA00022857"/>
    </source>
</evidence>
<dbReference type="InterPro" id="IPR036291">
    <property type="entry name" value="NAD(P)-bd_dom_sf"/>
</dbReference>
<evidence type="ECO:0000256" key="3">
    <source>
        <dbReference type="ARBA" id="ARBA00023002"/>
    </source>
</evidence>
<keyword evidence="3" id="KW-0560">Oxidoreductase</keyword>
<dbReference type="InterPro" id="IPR020904">
    <property type="entry name" value="Sc_DH/Rdtase_CS"/>
</dbReference>